<protein>
    <recommendedName>
        <fullName evidence="2">DUF302 domain-containing protein</fullName>
    </recommendedName>
</protein>
<feature type="domain" description="DUF302" evidence="2">
    <location>
        <begin position="90"/>
        <end position="139"/>
    </location>
</feature>
<evidence type="ECO:0000313" key="3">
    <source>
        <dbReference type="EMBL" id="RWQ99131.1"/>
    </source>
</evidence>
<accession>A0A443I522</accession>
<keyword evidence="4" id="KW-1185">Reference proteome</keyword>
<organism evidence="3 4">
    <name type="scientific">Byssochlamys spectabilis</name>
    <name type="common">Paecilomyces variotii</name>
    <dbReference type="NCBI Taxonomy" id="264951"/>
    <lineage>
        <taxon>Eukaryota</taxon>
        <taxon>Fungi</taxon>
        <taxon>Dikarya</taxon>
        <taxon>Ascomycota</taxon>
        <taxon>Pezizomycotina</taxon>
        <taxon>Eurotiomycetes</taxon>
        <taxon>Eurotiomycetidae</taxon>
        <taxon>Eurotiales</taxon>
        <taxon>Thermoascaceae</taxon>
        <taxon>Paecilomyces</taxon>
    </lineage>
</organism>
<evidence type="ECO:0000256" key="1">
    <source>
        <dbReference type="SAM" id="Coils"/>
    </source>
</evidence>
<dbReference type="EMBL" id="RCNU01000001">
    <property type="protein sequence ID" value="RWQ99131.1"/>
    <property type="molecule type" value="Genomic_DNA"/>
</dbReference>
<proteinExistence type="predicted"/>
<gene>
    <name evidence="3" type="ORF">C8Q69DRAFT_494526</name>
</gene>
<dbReference type="VEuPathDB" id="FungiDB:C8Q69DRAFT_494526"/>
<keyword evidence="1" id="KW-0175">Coiled coil</keyword>
<dbReference type="CDD" id="cd14797">
    <property type="entry name" value="DUF302"/>
    <property type="match status" value="1"/>
</dbReference>
<sequence>MSDTQVDIITSIRVTVKTTTPYDAVLDRLNVEVQRNWPATKSSLDHILESTSKADFERYFQINAGPSGFVQFYSMEHNKWLKLFDIGNGRRCRRVLLGNPLVAKTMLKHELGAGLYVPVELLLLETEDKKSTEVIYILPSSLIASVNKGNEELKKAAKALDDKFEFLIKRITMP</sequence>
<name>A0A443I522_BYSSP</name>
<evidence type="ECO:0000259" key="2">
    <source>
        <dbReference type="Pfam" id="PF03625"/>
    </source>
</evidence>
<dbReference type="Pfam" id="PF03625">
    <property type="entry name" value="DUF302"/>
    <property type="match status" value="1"/>
</dbReference>
<dbReference type="GeneID" id="39601491"/>
<comment type="caution">
    <text evidence="3">The sequence shown here is derived from an EMBL/GenBank/DDBJ whole genome shotgun (WGS) entry which is preliminary data.</text>
</comment>
<dbReference type="Gene3D" id="3.30.310.70">
    <property type="entry name" value="TT1751-like domain"/>
    <property type="match status" value="1"/>
</dbReference>
<feature type="coiled-coil region" evidence="1">
    <location>
        <begin position="143"/>
        <end position="170"/>
    </location>
</feature>
<dbReference type="AlphaFoldDB" id="A0A443I522"/>
<dbReference type="RefSeq" id="XP_028488776.1">
    <property type="nucleotide sequence ID" value="XM_028632214.1"/>
</dbReference>
<evidence type="ECO:0000313" key="4">
    <source>
        <dbReference type="Proteomes" id="UP000283841"/>
    </source>
</evidence>
<dbReference type="InterPro" id="IPR035923">
    <property type="entry name" value="TT1751-like_sf"/>
</dbReference>
<reference evidence="3 4" key="1">
    <citation type="journal article" date="2018" name="Front. Microbiol.">
        <title>Genomic and genetic insights into a cosmopolitan fungus, Paecilomyces variotii (Eurotiales).</title>
        <authorList>
            <person name="Urquhart A.S."/>
            <person name="Mondo S.J."/>
            <person name="Makela M.R."/>
            <person name="Hane J.K."/>
            <person name="Wiebenga A."/>
            <person name="He G."/>
            <person name="Mihaltcheva S."/>
            <person name="Pangilinan J."/>
            <person name="Lipzen A."/>
            <person name="Barry K."/>
            <person name="de Vries R.P."/>
            <person name="Grigoriev I.V."/>
            <person name="Idnurm A."/>
        </authorList>
    </citation>
    <scope>NUCLEOTIDE SEQUENCE [LARGE SCALE GENOMIC DNA]</scope>
    <source>
        <strain evidence="3 4">CBS 101075</strain>
    </source>
</reference>
<dbReference type="InterPro" id="IPR005180">
    <property type="entry name" value="DUF302"/>
</dbReference>
<dbReference type="SUPFAM" id="SSF103247">
    <property type="entry name" value="TT1751-like"/>
    <property type="match status" value="1"/>
</dbReference>
<dbReference type="Proteomes" id="UP000283841">
    <property type="component" value="Unassembled WGS sequence"/>
</dbReference>